<accession>A0A0G1GUM4</accession>
<dbReference type="Proteomes" id="UP000034617">
    <property type="component" value="Unassembled WGS sequence"/>
</dbReference>
<dbReference type="AlphaFoldDB" id="A0A0G1GUM4"/>
<keyword evidence="1" id="KW-0472">Membrane</keyword>
<feature type="transmembrane region" description="Helical" evidence="1">
    <location>
        <begin position="36"/>
        <end position="58"/>
    </location>
</feature>
<organism evidence="2 3">
    <name type="scientific">Candidatus Gottesmanbacteria bacterium GW2011_GWB1_44_11c</name>
    <dbReference type="NCBI Taxonomy" id="1618447"/>
    <lineage>
        <taxon>Bacteria</taxon>
        <taxon>Candidatus Gottesmaniibacteriota</taxon>
    </lineage>
</organism>
<evidence type="ECO:0000313" key="3">
    <source>
        <dbReference type="Proteomes" id="UP000034617"/>
    </source>
</evidence>
<sequence length="307" mass="33097">MLLLMPTESIFPQPDIQPNVPSPIIPPLVPVRKPKYAIFIVAFIFLVALEAVISYFLFIKNPKEKSSVALSVPTISLQPSPTPTPVLCSDPPCLMPQFLACASSKLTMPFMEGSSFVVTVYGKENGLCRYSLTIVDTKGIQLSTSLCSVPMEKMTKDTLGHLFGEDKNPGKEAIKAEQDKLENEYCVKKPLTSTPSPVQSPQTSPTPKKVTCGSEDPMCIFTNIINGFTNGCTAVEVTTTADGGQVTLTVSPGANGSCRFQMKGLGVDQDCLFAKENVTTMVIKGMLGMDNIPKDPEFITIKAASCK</sequence>
<dbReference type="EMBL" id="LCHM01000006">
    <property type="protein sequence ID" value="KKT38781.1"/>
    <property type="molecule type" value="Genomic_DNA"/>
</dbReference>
<proteinExistence type="predicted"/>
<comment type="caution">
    <text evidence="2">The sequence shown here is derived from an EMBL/GenBank/DDBJ whole genome shotgun (WGS) entry which is preliminary data.</text>
</comment>
<name>A0A0G1GUM4_9BACT</name>
<keyword evidence="1" id="KW-1133">Transmembrane helix</keyword>
<evidence type="ECO:0000313" key="2">
    <source>
        <dbReference type="EMBL" id="KKT38781.1"/>
    </source>
</evidence>
<protein>
    <submittedName>
        <fullName evidence="2">Uncharacterized protein</fullName>
    </submittedName>
</protein>
<gene>
    <name evidence="2" type="ORF">UW22_C0006G0047</name>
</gene>
<reference evidence="2 3" key="1">
    <citation type="journal article" date="2015" name="Nature">
        <title>rRNA introns, odd ribosomes, and small enigmatic genomes across a large radiation of phyla.</title>
        <authorList>
            <person name="Brown C.T."/>
            <person name="Hug L.A."/>
            <person name="Thomas B.C."/>
            <person name="Sharon I."/>
            <person name="Castelle C.J."/>
            <person name="Singh A."/>
            <person name="Wilkins M.J."/>
            <person name="Williams K.H."/>
            <person name="Banfield J.F."/>
        </authorList>
    </citation>
    <scope>NUCLEOTIDE SEQUENCE [LARGE SCALE GENOMIC DNA]</scope>
</reference>
<keyword evidence="1" id="KW-0812">Transmembrane</keyword>
<evidence type="ECO:0000256" key="1">
    <source>
        <dbReference type="SAM" id="Phobius"/>
    </source>
</evidence>